<organism evidence="1 2">
    <name type="scientific">Clostridium amylolyticum</name>
    <dbReference type="NCBI Taxonomy" id="1121298"/>
    <lineage>
        <taxon>Bacteria</taxon>
        <taxon>Bacillati</taxon>
        <taxon>Bacillota</taxon>
        <taxon>Clostridia</taxon>
        <taxon>Eubacteriales</taxon>
        <taxon>Clostridiaceae</taxon>
        <taxon>Clostridium</taxon>
    </lineage>
</organism>
<protein>
    <submittedName>
        <fullName evidence="1">Uncharacterized protein</fullName>
    </submittedName>
</protein>
<name>A0A1M6IKR8_9CLOT</name>
<dbReference type="RefSeq" id="WP_073007985.1">
    <property type="nucleotide sequence ID" value="NZ_FQZO01000004.1"/>
</dbReference>
<evidence type="ECO:0000313" key="2">
    <source>
        <dbReference type="Proteomes" id="UP000184080"/>
    </source>
</evidence>
<reference evidence="1 2" key="1">
    <citation type="submission" date="2016-11" db="EMBL/GenBank/DDBJ databases">
        <authorList>
            <person name="Jaros S."/>
            <person name="Januszkiewicz K."/>
            <person name="Wedrychowicz H."/>
        </authorList>
    </citation>
    <scope>NUCLEOTIDE SEQUENCE [LARGE SCALE GENOMIC DNA]</scope>
    <source>
        <strain evidence="1 2">DSM 21864</strain>
    </source>
</reference>
<dbReference type="EMBL" id="FQZO01000004">
    <property type="protein sequence ID" value="SHJ35071.1"/>
    <property type="molecule type" value="Genomic_DNA"/>
</dbReference>
<dbReference type="Proteomes" id="UP000184080">
    <property type="component" value="Unassembled WGS sequence"/>
</dbReference>
<dbReference type="OrthoDB" id="9953314at2"/>
<keyword evidence="2" id="KW-1185">Reference proteome</keyword>
<gene>
    <name evidence="1" type="ORF">SAMN05444401_2868</name>
</gene>
<dbReference type="AlphaFoldDB" id="A0A1M6IKR8"/>
<accession>A0A1M6IKR8</accession>
<sequence>MKAVAKKFFIGICLILLVAIMASYSWYMSLKEYTWKDNMVIGENIKYVDAGEKGTKYTKDDFKAGKTIGRFKGDKFLGSKTWVIKLKGVDANKAVLIKGIMFESIYIAQ</sequence>
<evidence type="ECO:0000313" key="1">
    <source>
        <dbReference type="EMBL" id="SHJ35071.1"/>
    </source>
</evidence>
<proteinExistence type="predicted"/>